<dbReference type="EMBL" id="AJIL01000213">
    <property type="protein sequence ID" value="KNE91242.1"/>
    <property type="molecule type" value="Genomic_DNA"/>
</dbReference>
<gene>
    <name evidence="1" type="ORF">PSTG_15340</name>
</gene>
<dbReference type="AlphaFoldDB" id="A0A0L0UW18"/>
<accession>A0A0L0UW18</accession>
<reference evidence="2" key="1">
    <citation type="submission" date="2014-03" db="EMBL/GenBank/DDBJ databases">
        <title>The Genome Sequence of Puccinia striiformis f. sp. tritici PST-78.</title>
        <authorList>
            <consortium name="The Broad Institute Genome Sequencing Platform"/>
            <person name="Cuomo C."/>
            <person name="Hulbert S."/>
            <person name="Chen X."/>
            <person name="Walker B."/>
            <person name="Young S.K."/>
            <person name="Zeng Q."/>
            <person name="Gargeya S."/>
            <person name="Fitzgerald M."/>
            <person name="Haas B."/>
            <person name="Abouelleil A."/>
            <person name="Alvarado L."/>
            <person name="Arachchi H.M."/>
            <person name="Berlin A.M."/>
            <person name="Chapman S.B."/>
            <person name="Goldberg J."/>
            <person name="Griggs A."/>
            <person name="Gujja S."/>
            <person name="Hansen M."/>
            <person name="Howarth C."/>
            <person name="Imamovic A."/>
            <person name="Larimer J."/>
            <person name="McCowan C."/>
            <person name="Montmayeur A."/>
            <person name="Murphy C."/>
            <person name="Neiman D."/>
            <person name="Pearson M."/>
            <person name="Priest M."/>
            <person name="Roberts A."/>
            <person name="Saif S."/>
            <person name="Shea T."/>
            <person name="Sisk P."/>
            <person name="Sykes S."/>
            <person name="Wortman J."/>
            <person name="Nusbaum C."/>
            <person name="Birren B."/>
        </authorList>
    </citation>
    <scope>NUCLEOTIDE SEQUENCE [LARGE SCALE GENOMIC DNA]</scope>
    <source>
        <strain evidence="2">race PST-78</strain>
    </source>
</reference>
<evidence type="ECO:0000313" key="1">
    <source>
        <dbReference type="EMBL" id="KNE91242.1"/>
    </source>
</evidence>
<keyword evidence="2" id="KW-1185">Reference proteome</keyword>
<evidence type="ECO:0000313" key="2">
    <source>
        <dbReference type="Proteomes" id="UP000054564"/>
    </source>
</evidence>
<dbReference type="OrthoDB" id="2287304at2759"/>
<organism evidence="1 2">
    <name type="scientific">Puccinia striiformis f. sp. tritici PST-78</name>
    <dbReference type="NCBI Taxonomy" id="1165861"/>
    <lineage>
        <taxon>Eukaryota</taxon>
        <taxon>Fungi</taxon>
        <taxon>Dikarya</taxon>
        <taxon>Basidiomycota</taxon>
        <taxon>Pucciniomycotina</taxon>
        <taxon>Pucciniomycetes</taxon>
        <taxon>Pucciniales</taxon>
        <taxon>Pucciniaceae</taxon>
        <taxon>Puccinia</taxon>
    </lineage>
</organism>
<dbReference type="Proteomes" id="UP000054564">
    <property type="component" value="Unassembled WGS sequence"/>
</dbReference>
<proteinExistence type="predicted"/>
<name>A0A0L0UW18_9BASI</name>
<comment type="caution">
    <text evidence="1">The sequence shown here is derived from an EMBL/GenBank/DDBJ whole genome shotgun (WGS) entry which is preliminary data.</text>
</comment>
<sequence>MQLQVLQGIITAQLTALSTTRRIHTALANTVNIFIEEDKNAKPPVHGGSRPGRQPNLERGFEEGYQRLYRDYLAPEPIYGTNLSDGDFECIQNFPLRLSTMSLPMMFTFNGKLMLWGSSVLPCSEDCLSAPDACLWRGSRYE</sequence>
<protein>
    <submittedName>
        <fullName evidence="1">Uncharacterized protein</fullName>
    </submittedName>
</protein>